<dbReference type="EMBL" id="CP045737">
    <property type="protein sequence ID" value="QGG41756.1"/>
    <property type="molecule type" value="Genomic_DNA"/>
</dbReference>
<keyword evidence="2" id="KW-1185">Reference proteome</keyword>
<gene>
    <name evidence="1" type="ORF">GEV26_10505</name>
</gene>
<evidence type="ECO:0000313" key="1">
    <source>
        <dbReference type="EMBL" id="QGG41756.1"/>
    </source>
</evidence>
<dbReference type="AlphaFoldDB" id="A0A5Q2MKZ7"/>
<name>A0A5Q2MKZ7_9ACTN</name>
<evidence type="ECO:0000313" key="2">
    <source>
        <dbReference type="Proteomes" id="UP000392064"/>
    </source>
</evidence>
<dbReference type="Proteomes" id="UP000392064">
    <property type="component" value="Chromosome"/>
</dbReference>
<reference evidence="1 2" key="1">
    <citation type="submission" date="2019-11" db="EMBL/GenBank/DDBJ databases">
        <authorList>
            <person name="Li J."/>
        </authorList>
    </citation>
    <scope>NUCLEOTIDE SEQUENCE [LARGE SCALE GENOMIC DNA]</scope>
    <source>
        <strain evidence="1 2">MF47</strain>
    </source>
</reference>
<proteinExistence type="predicted"/>
<dbReference type="KEGG" id="aef:GEV26_10505"/>
<dbReference type="SUPFAM" id="SSF52402">
    <property type="entry name" value="Adenine nucleotide alpha hydrolases-like"/>
    <property type="match status" value="1"/>
</dbReference>
<dbReference type="InterPro" id="IPR014729">
    <property type="entry name" value="Rossmann-like_a/b/a_fold"/>
</dbReference>
<evidence type="ECO:0008006" key="3">
    <source>
        <dbReference type="Google" id="ProtNLM"/>
    </source>
</evidence>
<dbReference type="Gene3D" id="3.40.50.620">
    <property type="entry name" value="HUPs"/>
    <property type="match status" value="1"/>
</dbReference>
<dbReference type="RefSeq" id="WP_153653022.1">
    <property type="nucleotide sequence ID" value="NZ_CP045737.1"/>
</dbReference>
<sequence>MYDVALLIERQLNDLDADQIIALHEGLDDTVRYHLLLPVENDAAVLASSMGALGGQVVPYTEPDAIDAVEKQIVRAGQDELDASAALLVERGQQVTATLTEDDPVDALLELVKQTGSSEAIILTEPHVVKEFLHIDWTSRAQRKLDVPSVRLLEHVPFDAQR</sequence>
<accession>A0A5Q2MKZ7</accession>
<organism evidence="1 2">
    <name type="scientific">Aeromicrobium yanjiei</name>
    <dbReference type="NCBI Taxonomy" id="2662028"/>
    <lineage>
        <taxon>Bacteria</taxon>
        <taxon>Bacillati</taxon>
        <taxon>Actinomycetota</taxon>
        <taxon>Actinomycetes</taxon>
        <taxon>Propionibacteriales</taxon>
        <taxon>Nocardioidaceae</taxon>
        <taxon>Aeromicrobium</taxon>
    </lineage>
</organism>
<protein>
    <recommendedName>
        <fullName evidence="3">Indole-3-glycerol phosphate synthase</fullName>
    </recommendedName>
</protein>